<dbReference type="CDD" id="cd02230">
    <property type="entry name" value="cupin_HP0902-like"/>
    <property type="match status" value="1"/>
</dbReference>
<sequence>MSEPTPVTQSLAHTGLAPSHPVVDGDKQSRMLVNNPAMRVVQFTFDAGAGLSEHDAPGAVAVVLNSGELDFTVDGTVHRMTGGDVLYLAPGVPHAVTAVEASRMTLVITDVG</sequence>
<reference evidence="3 4" key="1">
    <citation type="submission" date="2020-02" db="EMBL/GenBank/DDBJ databases">
        <authorList>
            <person name="Sun Q."/>
        </authorList>
    </citation>
    <scope>NUCLEOTIDE SEQUENCE [LARGE SCALE GENOMIC DNA]</scope>
    <source>
        <strain evidence="3 4">YIM 13062</strain>
    </source>
</reference>
<gene>
    <name evidence="3" type="ORF">GTW58_06775</name>
</gene>
<evidence type="ECO:0000259" key="2">
    <source>
        <dbReference type="Pfam" id="PF07883"/>
    </source>
</evidence>
<dbReference type="PANTHER" id="PTHR37694">
    <property type="entry name" value="SLR8022 PROTEIN"/>
    <property type="match status" value="1"/>
</dbReference>
<dbReference type="InterPro" id="IPR011051">
    <property type="entry name" value="RmlC_Cupin_sf"/>
</dbReference>
<evidence type="ECO:0000313" key="4">
    <source>
        <dbReference type="Proteomes" id="UP000521379"/>
    </source>
</evidence>
<accession>A0A846TMG5</accession>
<dbReference type="Pfam" id="PF07883">
    <property type="entry name" value="Cupin_2"/>
    <property type="match status" value="1"/>
</dbReference>
<keyword evidence="4" id="KW-1185">Reference proteome</keyword>
<name>A0A846TMG5_9MICC</name>
<comment type="caution">
    <text evidence="3">The sequence shown here is derived from an EMBL/GenBank/DDBJ whole genome shotgun (WGS) entry which is preliminary data.</text>
</comment>
<feature type="region of interest" description="Disordered" evidence="1">
    <location>
        <begin position="1"/>
        <end position="23"/>
    </location>
</feature>
<dbReference type="PANTHER" id="PTHR37694:SF1">
    <property type="entry name" value="SLR8022 PROTEIN"/>
    <property type="match status" value="1"/>
</dbReference>
<protein>
    <submittedName>
        <fullName evidence="3">Cupin domain-containing protein</fullName>
    </submittedName>
</protein>
<dbReference type="Gene3D" id="2.60.120.10">
    <property type="entry name" value="Jelly Rolls"/>
    <property type="match status" value="1"/>
</dbReference>
<dbReference type="EMBL" id="JAAVUN010000010">
    <property type="protein sequence ID" value="NKE09643.1"/>
    <property type="molecule type" value="Genomic_DNA"/>
</dbReference>
<feature type="domain" description="Cupin type-2" evidence="2">
    <location>
        <begin position="43"/>
        <end position="107"/>
    </location>
</feature>
<dbReference type="Proteomes" id="UP000521379">
    <property type="component" value="Unassembled WGS sequence"/>
</dbReference>
<organism evidence="3 4">
    <name type="scientific">Kocuria subflava</name>
    <dbReference type="NCBI Taxonomy" id="1736139"/>
    <lineage>
        <taxon>Bacteria</taxon>
        <taxon>Bacillati</taxon>
        <taxon>Actinomycetota</taxon>
        <taxon>Actinomycetes</taxon>
        <taxon>Micrococcales</taxon>
        <taxon>Micrococcaceae</taxon>
        <taxon>Kocuria</taxon>
    </lineage>
</organism>
<dbReference type="InterPro" id="IPR013096">
    <property type="entry name" value="Cupin_2"/>
</dbReference>
<dbReference type="AlphaFoldDB" id="A0A846TMG5"/>
<feature type="compositionally biased region" description="Polar residues" evidence="1">
    <location>
        <begin position="1"/>
        <end position="12"/>
    </location>
</feature>
<proteinExistence type="predicted"/>
<evidence type="ECO:0000313" key="3">
    <source>
        <dbReference type="EMBL" id="NKE09643.1"/>
    </source>
</evidence>
<dbReference type="InterPro" id="IPR014710">
    <property type="entry name" value="RmlC-like_jellyroll"/>
</dbReference>
<dbReference type="SUPFAM" id="SSF51182">
    <property type="entry name" value="RmlC-like cupins"/>
    <property type="match status" value="1"/>
</dbReference>
<evidence type="ECO:0000256" key="1">
    <source>
        <dbReference type="SAM" id="MobiDB-lite"/>
    </source>
</evidence>